<dbReference type="Proteomes" id="UP000008087">
    <property type="component" value="Chromosome"/>
</dbReference>
<sequence length="65" mass="7690">MLLPERQARKALASLRKDLGWKVFLDDLPRLHHVLGPIYTDGCKRYRVTRLKYPYDPGTYTFEPL</sequence>
<proteinExistence type="predicted"/>
<accession>E8PKY8</accession>
<reference evidence="2" key="1">
    <citation type="submission" date="2010-03" db="EMBL/GenBank/DDBJ databases">
        <title>The genome sequence of Thermus scotoductus SA-01.</title>
        <authorList>
            <person name="Gounder K."/>
            <person name="Liesegang H."/>
            <person name="Brzuszkiewicz E."/>
            <person name="Wollherr A."/>
            <person name="Daniel R."/>
            <person name="Gottschalk G."/>
            <person name="van Heerden E."/>
            <person name="Litthauer D."/>
        </authorList>
    </citation>
    <scope>NUCLEOTIDE SEQUENCE [LARGE SCALE GENOMIC DNA]</scope>
    <source>
        <strain evidence="2">ATCC 700910 / SA-01</strain>
    </source>
</reference>
<dbReference type="KEGG" id="tsc:TSC_c15970"/>
<protein>
    <submittedName>
        <fullName evidence="1">Uncharacterized protein</fullName>
    </submittedName>
</protein>
<evidence type="ECO:0000313" key="1">
    <source>
        <dbReference type="EMBL" id="ADW22212.1"/>
    </source>
</evidence>
<gene>
    <name evidence="1" type="ordered locus">TSC_c15970</name>
</gene>
<reference evidence="1 2" key="2">
    <citation type="journal article" date="2011" name="BMC Genomics">
        <title>Sequence of the hyperplastic genome of the naturally competent Thermus scotoductus SA-01.</title>
        <authorList>
            <person name="Gounder K."/>
            <person name="Brzuszkiewicz E."/>
            <person name="Liesegang H."/>
            <person name="Wollherr A."/>
            <person name="Daniel R."/>
            <person name="Gottschalk G."/>
            <person name="Reva O."/>
            <person name="Kumwenda B."/>
            <person name="Srivastava M."/>
            <person name="Bricio C."/>
            <person name="Berenguer J."/>
            <person name="van Heerden E."/>
            <person name="Litthauer D."/>
        </authorList>
    </citation>
    <scope>NUCLEOTIDE SEQUENCE [LARGE SCALE GENOMIC DNA]</scope>
    <source>
        <strain evidence="2">ATCC 700910 / SA-01</strain>
    </source>
</reference>
<dbReference type="HOGENOM" id="CLU_2848435_0_0_0"/>
<dbReference type="EMBL" id="CP001962">
    <property type="protein sequence ID" value="ADW22212.1"/>
    <property type="molecule type" value="Genomic_DNA"/>
</dbReference>
<name>E8PKY8_THESS</name>
<dbReference type="AlphaFoldDB" id="E8PKY8"/>
<organism evidence="1 2">
    <name type="scientific">Thermus scotoductus (strain ATCC 700910 / SA-01)</name>
    <dbReference type="NCBI Taxonomy" id="743525"/>
    <lineage>
        <taxon>Bacteria</taxon>
        <taxon>Thermotogati</taxon>
        <taxon>Deinococcota</taxon>
        <taxon>Deinococci</taxon>
        <taxon>Thermales</taxon>
        <taxon>Thermaceae</taxon>
        <taxon>Thermus</taxon>
    </lineage>
</organism>
<evidence type="ECO:0000313" key="2">
    <source>
        <dbReference type="Proteomes" id="UP000008087"/>
    </source>
</evidence>
<dbReference type="STRING" id="743525.TSC_c15970"/>